<dbReference type="PROSITE" id="PS50222">
    <property type="entry name" value="EF_HAND_2"/>
    <property type="match status" value="1"/>
</dbReference>
<dbReference type="AlphaFoldDB" id="A0AAZ3QLA3"/>
<dbReference type="SUPFAM" id="SSF47473">
    <property type="entry name" value="EF-hand"/>
    <property type="match status" value="1"/>
</dbReference>
<dbReference type="Ensembl" id="ENSOTST00005175202.1">
    <property type="protein sequence ID" value="ENSOTSP00005129373.1"/>
    <property type="gene ID" value="ENSOTSG00005019324.2"/>
</dbReference>
<reference evidence="2" key="3">
    <citation type="submission" date="2025-09" db="UniProtKB">
        <authorList>
            <consortium name="Ensembl"/>
        </authorList>
    </citation>
    <scope>IDENTIFICATION</scope>
</reference>
<evidence type="ECO:0000259" key="1">
    <source>
        <dbReference type="PROSITE" id="PS50222"/>
    </source>
</evidence>
<dbReference type="Proteomes" id="UP000694402">
    <property type="component" value="Unassembled WGS sequence"/>
</dbReference>
<dbReference type="GeneTree" id="ENSGT00390000004917"/>
<reference evidence="2" key="2">
    <citation type="submission" date="2025-08" db="UniProtKB">
        <authorList>
            <consortium name="Ensembl"/>
        </authorList>
    </citation>
    <scope>IDENTIFICATION</scope>
</reference>
<evidence type="ECO:0000313" key="2">
    <source>
        <dbReference type="Ensembl" id="ENSOTSP00005129373.1"/>
    </source>
</evidence>
<dbReference type="Gene3D" id="1.10.238.10">
    <property type="entry name" value="EF-hand"/>
    <property type="match status" value="1"/>
</dbReference>
<gene>
    <name evidence="2" type="primary">efcab11</name>
</gene>
<proteinExistence type="predicted"/>
<name>A0AAZ3QLA3_ONCTS</name>
<dbReference type="InterPro" id="IPR011992">
    <property type="entry name" value="EF-hand-dom_pair"/>
</dbReference>
<feature type="domain" description="EF-hand" evidence="1">
    <location>
        <begin position="19"/>
        <end position="54"/>
    </location>
</feature>
<accession>A0AAZ3QLA3</accession>
<dbReference type="GO" id="GO:0005509">
    <property type="term" value="F:calcium ion binding"/>
    <property type="evidence" value="ECO:0007669"/>
    <property type="project" value="InterPro"/>
</dbReference>
<evidence type="ECO:0000313" key="3">
    <source>
        <dbReference type="Proteomes" id="UP000694402"/>
    </source>
</evidence>
<keyword evidence="3" id="KW-1185">Reference proteome</keyword>
<reference evidence="3" key="1">
    <citation type="journal article" date="2018" name="PLoS ONE">
        <title>Chinook salmon (Oncorhynchus tshawytscha) genome and transcriptome.</title>
        <authorList>
            <person name="Christensen K.A."/>
            <person name="Leong J.S."/>
            <person name="Sakhrani D."/>
            <person name="Biagi C.A."/>
            <person name="Minkley D.R."/>
            <person name="Withler R.E."/>
            <person name="Rondeau E.B."/>
            <person name="Koop B.F."/>
            <person name="Devlin R.H."/>
        </authorList>
    </citation>
    <scope>NUCLEOTIDE SEQUENCE [LARGE SCALE GENOMIC DNA]</scope>
</reference>
<organism evidence="2 3">
    <name type="scientific">Oncorhynchus tshawytscha</name>
    <name type="common">Chinook salmon</name>
    <name type="synonym">Salmo tshawytscha</name>
    <dbReference type="NCBI Taxonomy" id="74940"/>
    <lineage>
        <taxon>Eukaryota</taxon>
        <taxon>Metazoa</taxon>
        <taxon>Chordata</taxon>
        <taxon>Craniata</taxon>
        <taxon>Vertebrata</taxon>
        <taxon>Euteleostomi</taxon>
        <taxon>Actinopterygii</taxon>
        <taxon>Neopterygii</taxon>
        <taxon>Teleostei</taxon>
        <taxon>Protacanthopterygii</taxon>
        <taxon>Salmoniformes</taxon>
        <taxon>Salmonidae</taxon>
        <taxon>Salmoninae</taxon>
        <taxon>Oncorhynchus</taxon>
    </lineage>
</organism>
<dbReference type="InterPro" id="IPR002048">
    <property type="entry name" value="EF_hand_dom"/>
</dbReference>
<protein>
    <submittedName>
        <fullName evidence="2">EF-hand calcium binding domain 11</fullName>
    </submittedName>
</protein>
<sequence>MEMCSLTHFARKQREITDIDKKKFETVYELCDTDKKGYLNREDLKMAVVMLFGYKPSKSETNMLMDQAQAKDSPGVCIEMFMCLMGKKLSSDDHYQQTRQIFNTFDVNWFYIRRGVSVCQVTVMINSEVNGPGTVFINPLTRHYRRGPLCVTTAGFFNGCLKLHPQSIFYGHGFLKLEDFRTAFSRVAPRLPERTVLEAFRLRRGKGRGNTVQLTPEVSLQVPGPPQGVARVR</sequence>